<keyword evidence="3 6" id="KW-0812">Transmembrane</keyword>
<feature type="transmembrane region" description="Helical" evidence="6">
    <location>
        <begin position="36"/>
        <end position="69"/>
    </location>
</feature>
<comment type="caution">
    <text evidence="8">The sequence shown here is derived from an EMBL/GenBank/DDBJ whole genome shotgun (WGS) entry which is preliminary data.</text>
</comment>
<organism evidence="8 9">
    <name type="scientific">Clostridium thermosuccinogenes</name>
    <dbReference type="NCBI Taxonomy" id="84032"/>
    <lineage>
        <taxon>Bacteria</taxon>
        <taxon>Bacillati</taxon>
        <taxon>Bacillota</taxon>
        <taxon>Clostridia</taxon>
        <taxon>Eubacteriales</taxon>
        <taxon>Clostridiaceae</taxon>
        <taxon>Clostridium</taxon>
    </lineage>
</organism>
<dbReference type="PANTHER" id="PTHR35007">
    <property type="entry name" value="INTEGRAL MEMBRANE PROTEIN-RELATED"/>
    <property type="match status" value="1"/>
</dbReference>
<dbReference type="AlphaFoldDB" id="A0A2K2FJF2"/>
<evidence type="ECO:0000313" key="8">
    <source>
        <dbReference type="EMBL" id="PNU00826.1"/>
    </source>
</evidence>
<evidence type="ECO:0000256" key="1">
    <source>
        <dbReference type="ARBA" id="ARBA00004651"/>
    </source>
</evidence>
<dbReference type="OrthoDB" id="9796142at2"/>
<evidence type="ECO:0000256" key="6">
    <source>
        <dbReference type="SAM" id="Phobius"/>
    </source>
</evidence>
<evidence type="ECO:0000259" key="7">
    <source>
        <dbReference type="Pfam" id="PF00482"/>
    </source>
</evidence>
<dbReference type="PANTHER" id="PTHR35007:SF1">
    <property type="entry name" value="PILUS ASSEMBLY PROTEIN"/>
    <property type="match status" value="1"/>
</dbReference>
<accession>A0A2K2FJF2</accession>
<comment type="subcellular location">
    <subcellularLocation>
        <location evidence="1">Cell membrane</location>
        <topology evidence="1">Multi-pass membrane protein</topology>
    </subcellularLocation>
</comment>
<evidence type="ECO:0000313" key="9">
    <source>
        <dbReference type="Proteomes" id="UP000236151"/>
    </source>
</evidence>
<keyword evidence="5 6" id="KW-0472">Membrane</keyword>
<evidence type="ECO:0000256" key="5">
    <source>
        <dbReference type="ARBA" id="ARBA00023136"/>
    </source>
</evidence>
<evidence type="ECO:0000256" key="4">
    <source>
        <dbReference type="ARBA" id="ARBA00022989"/>
    </source>
</evidence>
<feature type="transmembrane region" description="Helical" evidence="6">
    <location>
        <begin position="212"/>
        <end position="233"/>
    </location>
</feature>
<proteinExistence type="predicted"/>
<gene>
    <name evidence="8" type="ORF">CDQ84_04025</name>
</gene>
<feature type="transmembrane region" description="Helical" evidence="6">
    <location>
        <begin position="239"/>
        <end position="258"/>
    </location>
</feature>
<feature type="domain" description="Type II secretion system protein GspF" evidence="7">
    <location>
        <begin position="95"/>
        <end position="223"/>
    </location>
</feature>
<sequence>MGLFFNEKEKKRDKPAANNALEDYDFYCMTEKEKMLWFMAAAVVIFSLSYIFYHSVVFSAILSLLALFYPRIRTRKIIEKRKNELNLQFKDLLYSISSSLSAGKSIEMAFRDALRDLEVLYPDPDTSIIKEVQYIIRKIDVNETVESALADLARRSHIEDIENFADVMQTCKRTGGNMIEVIKNASNIINDKIEIKQEISTMLAERKFEQKVLNAFPVLIVLFLTFSAEDYIAPIFNTWAGRLSMTVSVILLGAAYFISKKIMDIKV</sequence>
<dbReference type="Proteomes" id="UP000236151">
    <property type="component" value="Unassembled WGS sequence"/>
</dbReference>
<dbReference type="GO" id="GO:0005886">
    <property type="term" value="C:plasma membrane"/>
    <property type="evidence" value="ECO:0007669"/>
    <property type="project" value="UniProtKB-SubCell"/>
</dbReference>
<keyword evidence="2" id="KW-1003">Cell membrane</keyword>
<keyword evidence="9" id="KW-1185">Reference proteome</keyword>
<evidence type="ECO:0000256" key="3">
    <source>
        <dbReference type="ARBA" id="ARBA00022692"/>
    </source>
</evidence>
<name>A0A2K2FJF2_9CLOT</name>
<dbReference type="EMBL" id="NIOJ01000006">
    <property type="protein sequence ID" value="PNU00826.1"/>
    <property type="molecule type" value="Genomic_DNA"/>
</dbReference>
<keyword evidence="4 6" id="KW-1133">Transmembrane helix</keyword>
<dbReference type="KEGG" id="cthd:CDO33_19280"/>
<dbReference type="InterPro" id="IPR018076">
    <property type="entry name" value="T2SS_GspF_dom"/>
</dbReference>
<evidence type="ECO:0000256" key="2">
    <source>
        <dbReference type="ARBA" id="ARBA00022475"/>
    </source>
</evidence>
<dbReference type="Pfam" id="PF00482">
    <property type="entry name" value="T2SSF"/>
    <property type="match status" value="1"/>
</dbReference>
<protein>
    <submittedName>
        <fullName evidence="8">Pilus assembly protein TadB</fullName>
    </submittedName>
</protein>
<reference evidence="8 9" key="1">
    <citation type="submission" date="2017-06" db="EMBL/GenBank/DDBJ databases">
        <title>Investigating the central metabolism of Clostridium thermosuccinogenes.</title>
        <authorList>
            <person name="Koendjbiharie J.G."/>
            <person name="van Kranenburg R."/>
        </authorList>
    </citation>
    <scope>NUCLEOTIDE SEQUENCE [LARGE SCALE GENOMIC DNA]</scope>
    <source>
        <strain evidence="8 9">DSM 5806</strain>
    </source>
</reference>